<evidence type="ECO:0000256" key="3">
    <source>
        <dbReference type="SAM" id="MobiDB-lite"/>
    </source>
</evidence>
<sequence length="793" mass="85192">MAEWAQIIKAPEEQDEYLDIYAKKKMDHNSMSNMYKEIPNEALDTFKFGSVHYLLSGLPTINWILRYTLLPKSRDHKMIRGHAINLLHVFDVPQKFKVMSLIVETIKRTAADQKRSCGYAPQIQELINSKMGTGVYLLDKEHLPIRPDFEDNEVVMTENEPSSAQAFAKKEKLGYLIASTLRIEQSLANLTKNQQSLERIMEQKFYDLDVKAHYGRGRGGDHSANRSTLGPAIESADIPKHDLEGKAGKKREADDEIKKAVSAKKQKAAPAKAVPGPKEAAKKAKKQPPPKKVESSSSEEQSSESEEEEVPKKTAKPVKHESSDDSSDDSSSDEEPAKKPSAKPVTPAASNGSKKGKPESSSSSSEDESDDDEKPAALVKKTPVIESDSSESDSDDSSDEDVPAKTPAAAAKKVDSSDSSESESESEDEEKSKKAAQATKIAPAAAKRKEEPSDSSDSDESDEEPPQKKLKDAAKVTPKSAKKDSSSDDDSSDESSDDEPKKKVTTATKSQKEEPKTPASNKGQATGSKTLWMGNLSFNIEYDQVKQFFAQIGEVVDVRLATHEDGHPKGFGHVEFATAEDAQKALDSLNGGDLMGRPVRLDMAAERGATPRTRDGGSFGKPSGGPSLSVFVKGFDSSQQEDAIRSSLQEHFSKCGEITRVSVPMDYENGASKGIAYMDFTDESSFSKALELSGSDLGGCNLYVAEAKPKGQFGGVGGRSGGRDGGRSGGGRFGRSGGRDGGGRFGRSGGRDGGSRFGRSGGRDGGRGGGRGFQSRQSAGTASAGKKTTFGDD</sequence>
<dbReference type="GO" id="GO:0008143">
    <property type="term" value="F:poly(A) binding"/>
    <property type="evidence" value="ECO:0007669"/>
    <property type="project" value="TreeGrafter"/>
</dbReference>
<dbReference type="CDD" id="cd12451">
    <property type="entry name" value="RRM2_NUCLs"/>
    <property type="match status" value="1"/>
</dbReference>
<dbReference type="InterPro" id="IPR035979">
    <property type="entry name" value="RBD_domain_sf"/>
</dbReference>
<feature type="compositionally biased region" description="Gly residues" evidence="3">
    <location>
        <begin position="727"/>
        <end position="736"/>
    </location>
</feature>
<evidence type="ECO:0000256" key="2">
    <source>
        <dbReference type="PROSITE-ProRule" id="PRU00176"/>
    </source>
</evidence>
<dbReference type="Pfam" id="PF00076">
    <property type="entry name" value="RRM_1"/>
    <property type="match status" value="2"/>
</dbReference>
<dbReference type="EMBL" id="KD142629">
    <property type="protein sequence ID" value="EMS57596.1"/>
    <property type="molecule type" value="Genomic_DNA"/>
</dbReference>
<gene>
    <name evidence="5" type="ORF">TRIUR3_29650</name>
</gene>
<feature type="compositionally biased region" description="Acidic residues" evidence="3">
    <location>
        <begin position="388"/>
        <end position="401"/>
    </location>
</feature>
<feature type="region of interest" description="Disordered" evidence="3">
    <location>
        <begin position="216"/>
        <end position="529"/>
    </location>
</feature>
<evidence type="ECO:0000313" key="5">
    <source>
        <dbReference type="EMBL" id="EMS57596.1"/>
    </source>
</evidence>
<proteinExistence type="predicted"/>
<feature type="region of interest" description="Disordered" evidence="3">
    <location>
        <begin position="711"/>
        <end position="793"/>
    </location>
</feature>
<name>M7ZD89_TRIUA</name>
<feature type="compositionally biased region" description="Basic and acidic residues" evidence="3">
    <location>
        <begin position="465"/>
        <end position="474"/>
    </location>
</feature>
<dbReference type="PANTHER" id="PTHR23236:SF11">
    <property type="entry name" value="EUKARYOTIC TRANSLATION INITIATION FACTOR 4H"/>
    <property type="match status" value="1"/>
</dbReference>
<accession>M7ZD89</accession>
<dbReference type="SMART" id="SM00360">
    <property type="entry name" value="RRM"/>
    <property type="match status" value="2"/>
</dbReference>
<feature type="domain" description="RRM" evidence="4">
    <location>
        <begin position="529"/>
        <end position="606"/>
    </location>
</feature>
<evidence type="ECO:0000259" key="4">
    <source>
        <dbReference type="PROSITE" id="PS50102"/>
    </source>
</evidence>
<keyword evidence="1 2" id="KW-0694">RNA-binding</keyword>
<protein>
    <submittedName>
        <fullName evidence="5">Nucleolin</fullName>
    </submittedName>
</protein>
<feature type="compositionally biased region" description="Low complexity" evidence="3">
    <location>
        <begin position="268"/>
        <end position="278"/>
    </location>
</feature>
<feature type="compositionally biased region" description="Acidic residues" evidence="3">
    <location>
        <begin position="453"/>
        <end position="464"/>
    </location>
</feature>
<dbReference type="Gene3D" id="3.30.70.330">
    <property type="match status" value="2"/>
</dbReference>
<dbReference type="PANTHER" id="PTHR23236">
    <property type="entry name" value="EUKARYOTIC TRANSLATION INITIATION FACTOR 4B/4H"/>
    <property type="match status" value="1"/>
</dbReference>
<reference evidence="5" key="1">
    <citation type="journal article" date="2013" name="Nature">
        <title>Draft genome of the wheat A-genome progenitor Triticum urartu.</title>
        <authorList>
            <person name="Ling H.Q."/>
            <person name="Zhao S."/>
            <person name="Liu D."/>
            <person name="Wang J."/>
            <person name="Sun H."/>
            <person name="Zhang C."/>
            <person name="Fan H."/>
            <person name="Li D."/>
            <person name="Dong L."/>
            <person name="Tao Y."/>
            <person name="Gao C."/>
            <person name="Wu H."/>
            <person name="Li Y."/>
            <person name="Cui Y."/>
            <person name="Guo X."/>
            <person name="Zheng S."/>
            <person name="Wang B."/>
            <person name="Yu K."/>
            <person name="Liang Q."/>
            <person name="Yang W."/>
            <person name="Lou X."/>
            <person name="Chen J."/>
            <person name="Feng M."/>
            <person name="Jian J."/>
            <person name="Zhang X."/>
            <person name="Luo G."/>
            <person name="Jiang Y."/>
            <person name="Liu J."/>
            <person name="Wang Z."/>
            <person name="Sha Y."/>
            <person name="Zhang B."/>
            <person name="Wu H."/>
            <person name="Tang D."/>
            <person name="Shen Q."/>
            <person name="Xue P."/>
            <person name="Zou S."/>
            <person name="Wang X."/>
            <person name="Liu X."/>
            <person name="Wang F."/>
            <person name="Yang Y."/>
            <person name="An X."/>
            <person name="Dong Z."/>
            <person name="Zhang K."/>
            <person name="Zhang X."/>
            <person name="Luo M.C."/>
            <person name="Dvorak J."/>
            <person name="Tong Y."/>
            <person name="Wang J."/>
            <person name="Yang H."/>
            <person name="Li Z."/>
            <person name="Wang D."/>
            <person name="Zhang A."/>
            <person name="Wang J."/>
        </authorList>
    </citation>
    <scope>NUCLEOTIDE SEQUENCE</scope>
</reference>
<feature type="compositionally biased region" description="Polar residues" evidence="3">
    <location>
        <begin position="518"/>
        <end position="529"/>
    </location>
</feature>
<feature type="compositionally biased region" description="Low complexity" evidence="3">
    <location>
        <begin position="435"/>
        <end position="445"/>
    </location>
</feature>
<feature type="compositionally biased region" description="Basic and acidic residues" evidence="3">
    <location>
        <begin position="237"/>
        <end position="259"/>
    </location>
</feature>
<feature type="domain" description="RRM" evidence="4">
    <location>
        <begin position="628"/>
        <end position="709"/>
    </location>
</feature>
<feature type="compositionally biased region" description="Acidic residues" evidence="3">
    <location>
        <begin position="418"/>
        <end position="429"/>
    </location>
</feature>
<dbReference type="InterPro" id="IPR034350">
    <property type="entry name" value="NUCL_RRM2"/>
</dbReference>
<dbReference type="InterPro" id="IPR000504">
    <property type="entry name" value="RRM_dom"/>
</dbReference>
<dbReference type="OMA" id="GGFKKHN"/>
<evidence type="ECO:0000256" key="1">
    <source>
        <dbReference type="ARBA" id="ARBA00022884"/>
    </source>
</evidence>
<feature type="compositionally biased region" description="Acidic residues" evidence="3">
    <location>
        <begin position="324"/>
        <end position="334"/>
    </location>
</feature>
<dbReference type="SUPFAM" id="SSF54928">
    <property type="entry name" value="RNA-binding domain, RBD"/>
    <property type="match status" value="2"/>
</dbReference>
<dbReference type="AlphaFoldDB" id="M7ZD89"/>
<feature type="compositionally biased region" description="Acidic residues" evidence="3">
    <location>
        <begin position="487"/>
        <end position="497"/>
    </location>
</feature>
<organism evidence="5">
    <name type="scientific">Triticum urartu</name>
    <name type="common">Red wild einkorn</name>
    <name type="synonym">Crithodium urartu</name>
    <dbReference type="NCBI Taxonomy" id="4572"/>
    <lineage>
        <taxon>Eukaryota</taxon>
        <taxon>Viridiplantae</taxon>
        <taxon>Streptophyta</taxon>
        <taxon>Embryophyta</taxon>
        <taxon>Tracheophyta</taxon>
        <taxon>Spermatophyta</taxon>
        <taxon>Magnoliopsida</taxon>
        <taxon>Liliopsida</taxon>
        <taxon>Poales</taxon>
        <taxon>Poaceae</taxon>
        <taxon>BOP clade</taxon>
        <taxon>Pooideae</taxon>
        <taxon>Triticodae</taxon>
        <taxon>Triticeae</taxon>
        <taxon>Triticinae</taxon>
        <taxon>Triticum</taxon>
    </lineage>
</organism>
<dbReference type="STRING" id="4572.M7ZD89"/>
<dbReference type="PROSITE" id="PS50102">
    <property type="entry name" value="RRM"/>
    <property type="match status" value="2"/>
</dbReference>
<dbReference type="InterPro" id="IPR012677">
    <property type="entry name" value="Nucleotide-bd_a/b_plait_sf"/>
</dbReference>
<dbReference type="eggNOG" id="KOG4210">
    <property type="taxonomic scope" value="Eukaryota"/>
</dbReference>